<proteinExistence type="predicted"/>
<dbReference type="AlphaFoldDB" id="A0A834II57"/>
<protein>
    <submittedName>
        <fullName evidence="2">Uncharacterized protein</fullName>
    </submittedName>
</protein>
<dbReference type="Proteomes" id="UP000625711">
    <property type="component" value="Unassembled WGS sequence"/>
</dbReference>
<evidence type="ECO:0000256" key="1">
    <source>
        <dbReference type="SAM" id="MobiDB-lite"/>
    </source>
</evidence>
<comment type="caution">
    <text evidence="2">The sequence shown here is derived from an EMBL/GenBank/DDBJ whole genome shotgun (WGS) entry which is preliminary data.</text>
</comment>
<feature type="region of interest" description="Disordered" evidence="1">
    <location>
        <begin position="62"/>
        <end position="86"/>
    </location>
</feature>
<gene>
    <name evidence="2" type="ORF">GWI33_008471</name>
</gene>
<keyword evidence="3" id="KW-1185">Reference proteome</keyword>
<sequence length="86" mass="9671">MFTSAGYRRESADTWESQETFLTTFITANVDGLMTGLRQRELGTAFSDPSFLRFIKLIGRRREKKDVPPSTAQASSSEPINNGHIM</sequence>
<organism evidence="2 3">
    <name type="scientific">Rhynchophorus ferrugineus</name>
    <name type="common">Red palm weevil</name>
    <name type="synonym">Curculio ferrugineus</name>
    <dbReference type="NCBI Taxonomy" id="354439"/>
    <lineage>
        <taxon>Eukaryota</taxon>
        <taxon>Metazoa</taxon>
        <taxon>Ecdysozoa</taxon>
        <taxon>Arthropoda</taxon>
        <taxon>Hexapoda</taxon>
        <taxon>Insecta</taxon>
        <taxon>Pterygota</taxon>
        <taxon>Neoptera</taxon>
        <taxon>Endopterygota</taxon>
        <taxon>Coleoptera</taxon>
        <taxon>Polyphaga</taxon>
        <taxon>Cucujiformia</taxon>
        <taxon>Curculionidae</taxon>
        <taxon>Dryophthorinae</taxon>
        <taxon>Rhynchophorus</taxon>
    </lineage>
</organism>
<reference evidence="2" key="1">
    <citation type="submission" date="2020-08" db="EMBL/GenBank/DDBJ databases">
        <title>Genome sequencing and assembly of the red palm weevil Rhynchophorus ferrugineus.</title>
        <authorList>
            <person name="Dias G.B."/>
            <person name="Bergman C.M."/>
            <person name="Manee M."/>
        </authorList>
    </citation>
    <scope>NUCLEOTIDE SEQUENCE</scope>
    <source>
        <strain evidence="2">AA-2017</strain>
        <tissue evidence="2">Whole larva</tissue>
    </source>
</reference>
<feature type="compositionally biased region" description="Polar residues" evidence="1">
    <location>
        <begin position="70"/>
        <end position="80"/>
    </location>
</feature>
<evidence type="ECO:0000313" key="2">
    <source>
        <dbReference type="EMBL" id="KAF7278440.1"/>
    </source>
</evidence>
<evidence type="ECO:0000313" key="3">
    <source>
        <dbReference type="Proteomes" id="UP000625711"/>
    </source>
</evidence>
<name>A0A834II57_RHYFE</name>
<dbReference type="EMBL" id="JAACXV010000401">
    <property type="protein sequence ID" value="KAF7278440.1"/>
    <property type="molecule type" value="Genomic_DNA"/>
</dbReference>
<accession>A0A834II57</accession>